<sequence>MHTELSMDTLEQIVSFLNRQQLLTAARTNKNIYNLVELKFSSAPRFILGQLSYISRQWECMDTRYRPYKSNFEQVPFYKYLRSKATYMVFECNENPMEILPLVNHIWEDNVLRISWQPDFRPDMRFGSLVSTCSCLTLDGHSSISVISSLIGGNCYNLKVRDSVSGNEDLKTFSSDIVDFLYSPSINGSPVLCIQTNGRFSLDVFEELINKIRSRFYAAILPVSLQFLWQYNGSIEWSHLDFEIVNNKINQCLVLHTTPSGISLKTIMTERDSQS</sequence>
<evidence type="ECO:0000313" key="1">
    <source>
        <dbReference type="EMBL" id="KAI1728234.1"/>
    </source>
</evidence>
<reference evidence="1" key="1">
    <citation type="submission" date="2022-01" db="EMBL/GenBank/DDBJ databases">
        <title>Genome Sequence Resource for Two Populations of Ditylenchus destructor, the Migratory Endoparasitic Phytonematode.</title>
        <authorList>
            <person name="Zhang H."/>
            <person name="Lin R."/>
            <person name="Xie B."/>
        </authorList>
    </citation>
    <scope>NUCLEOTIDE SEQUENCE</scope>
    <source>
        <strain evidence="1">BazhouSP</strain>
    </source>
</reference>
<protein>
    <recommendedName>
        <fullName evidence="3">F-box domain-containing protein</fullName>
    </recommendedName>
</protein>
<evidence type="ECO:0008006" key="3">
    <source>
        <dbReference type="Google" id="ProtNLM"/>
    </source>
</evidence>
<name>A0AAD4NIM9_9BILA</name>
<keyword evidence="2" id="KW-1185">Reference proteome</keyword>
<organism evidence="1 2">
    <name type="scientific">Ditylenchus destructor</name>
    <dbReference type="NCBI Taxonomy" id="166010"/>
    <lineage>
        <taxon>Eukaryota</taxon>
        <taxon>Metazoa</taxon>
        <taxon>Ecdysozoa</taxon>
        <taxon>Nematoda</taxon>
        <taxon>Chromadorea</taxon>
        <taxon>Rhabditida</taxon>
        <taxon>Tylenchina</taxon>
        <taxon>Tylenchomorpha</taxon>
        <taxon>Sphaerularioidea</taxon>
        <taxon>Anguinidae</taxon>
        <taxon>Anguininae</taxon>
        <taxon>Ditylenchus</taxon>
    </lineage>
</organism>
<gene>
    <name evidence="1" type="ORF">DdX_00398</name>
</gene>
<evidence type="ECO:0000313" key="2">
    <source>
        <dbReference type="Proteomes" id="UP001201812"/>
    </source>
</evidence>
<accession>A0AAD4NIM9</accession>
<dbReference type="AlphaFoldDB" id="A0AAD4NIM9"/>
<dbReference type="Proteomes" id="UP001201812">
    <property type="component" value="Unassembled WGS sequence"/>
</dbReference>
<dbReference type="EMBL" id="JAKKPZ010000001">
    <property type="protein sequence ID" value="KAI1728234.1"/>
    <property type="molecule type" value="Genomic_DNA"/>
</dbReference>
<proteinExistence type="predicted"/>
<comment type="caution">
    <text evidence="1">The sequence shown here is derived from an EMBL/GenBank/DDBJ whole genome shotgun (WGS) entry which is preliminary data.</text>
</comment>